<evidence type="ECO:0000313" key="4">
    <source>
        <dbReference type="Proteomes" id="UP000016646"/>
    </source>
</evidence>
<keyword evidence="4" id="KW-1185">Reference proteome</keyword>
<dbReference type="InterPro" id="IPR036291">
    <property type="entry name" value="NAD(P)-bd_dom_sf"/>
</dbReference>
<dbReference type="PATRIC" id="fig|1125725.3.peg.351"/>
<gene>
    <name evidence="2" type="ORF">HMPREF0860_0039</name>
    <name evidence="1" type="ORF">HMPREF1325_2286</name>
</gene>
<dbReference type="Gene3D" id="3.40.50.720">
    <property type="entry name" value="NAD(P)-binding Rossmann-like Domain"/>
    <property type="match status" value="1"/>
</dbReference>
<name>U1GYP2_TRESO</name>
<dbReference type="EMBL" id="AVQI01000050">
    <property type="protein sequence ID" value="ERK02639.1"/>
    <property type="molecule type" value="Genomic_DNA"/>
</dbReference>
<dbReference type="SUPFAM" id="SSF51735">
    <property type="entry name" value="NAD(P)-binding Rossmann-fold domains"/>
    <property type="match status" value="1"/>
</dbReference>
<protein>
    <submittedName>
        <fullName evidence="1">Uncharacterized protein</fullName>
    </submittedName>
</protein>
<evidence type="ECO:0000313" key="2">
    <source>
        <dbReference type="EMBL" id="ERK02639.1"/>
    </source>
</evidence>
<dbReference type="Proteomes" id="UP000016412">
    <property type="component" value="Unassembled WGS sequence"/>
</dbReference>
<dbReference type="eggNOG" id="ENOG5030K2G">
    <property type="taxonomic scope" value="Bacteria"/>
</dbReference>
<organism evidence="1 3">
    <name type="scientific">Treponema socranskii subsp. socranskii VPI DR56BR1116 = ATCC 35536</name>
    <dbReference type="NCBI Taxonomy" id="1125725"/>
    <lineage>
        <taxon>Bacteria</taxon>
        <taxon>Pseudomonadati</taxon>
        <taxon>Spirochaetota</taxon>
        <taxon>Spirochaetia</taxon>
        <taxon>Spirochaetales</taxon>
        <taxon>Treponemataceae</taxon>
        <taxon>Treponema</taxon>
    </lineage>
</organism>
<dbReference type="EMBL" id="AUZJ01000009">
    <property type="protein sequence ID" value="ERF61644.1"/>
    <property type="molecule type" value="Genomic_DNA"/>
</dbReference>
<proteinExistence type="predicted"/>
<sequence length="310" mass="33361">MERREAFPPRAGATAGMRVTEARKAGWQNGVIRNIGWNDIKRTHANDDFLFAQQYVIVSCMEKTILIAGKDLPYGGDFADGMALAGYNVVVTGNPESDGAAVTAGDIVIASWNRPSSVSARSLVLQAENAFTVIDETVLYFDAAVYAQQFTALSPEECTRAIDTMISGYHYLTMEILSRIEQRKESGKLIYIVRHHPSMADVIRSSAIRSSTASAAGPFVSSAEAAFTAFAENIAAYAGDKQNVSVVLVSCDVQNDAAEKDGSLASWLADYLAALDGAKSRRSAKQSLSWIKAGSKAPGSLGQNLLSRFR</sequence>
<comment type="caution">
    <text evidence="1">The sequence shown here is derived from an EMBL/GenBank/DDBJ whole genome shotgun (WGS) entry which is preliminary data.</text>
</comment>
<reference evidence="3 4" key="1">
    <citation type="submission" date="2013-08" db="EMBL/GenBank/DDBJ databases">
        <authorList>
            <person name="Durkin A.S."/>
            <person name="Haft D.R."/>
            <person name="McCorrison J."/>
            <person name="Torralba M."/>
            <person name="Gillis M."/>
            <person name="Haft D.H."/>
            <person name="Methe B."/>
            <person name="Sutton G."/>
            <person name="Nelson K.E."/>
        </authorList>
    </citation>
    <scope>NUCLEOTIDE SEQUENCE [LARGE SCALE GENOMIC DNA]</scope>
    <source>
        <strain evidence="2 4">ATCC 35536</strain>
        <strain evidence="1 3">VPI DR56BR1116</strain>
    </source>
</reference>
<evidence type="ECO:0000313" key="3">
    <source>
        <dbReference type="Proteomes" id="UP000016412"/>
    </source>
</evidence>
<dbReference type="Proteomes" id="UP000016646">
    <property type="component" value="Unassembled WGS sequence"/>
</dbReference>
<accession>U1GYP2</accession>
<dbReference type="AlphaFoldDB" id="U1GYP2"/>
<evidence type="ECO:0000313" key="1">
    <source>
        <dbReference type="EMBL" id="ERF61644.1"/>
    </source>
</evidence>
<dbReference type="STRING" id="1125725.HMPREF1325_2286"/>